<evidence type="ECO:0000256" key="5">
    <source>
        <dbReference type="ARBA" id="ARBA00025751"/>
    </source>
</evidence>
<accession>A0A9W9LMH9</accession>
<name>A0A9W9LMH9_9EURO</name>
<dbReference type="EMBL" id="JAPQKN010000003">
    <property type="protein sequence ID" value="KAJ5166602.1"/>
    <property type="molecule type" value="Genomic_DNA"/>
</dbReference>
<evidence type="ECO:0000256" key="4">
    <source>
        <dbReference type="ARBA" id="ARBA00023242"/>
    </source>
</evidence>
<dbReference type="Pfam" id="PF13656">
    <property type="entry name" value="RNA_pol_L_2"/>
    <property type="match status" value="1"/>
</dbReference>
<dbReference type="AlphaFoldDB" id="A0A9W9LMH9"/>
<dbReference type="Gene3D" id="3.30.1360.10">
    <property type="entry name" value="RNA polymerase, RBP11-like subunit"/>
    <property type="match status" value="1"/>
</dbReference>
<comment type="subcellular location">
    <subcellularLocation>
        <location evidence="1">Nucleus</location>
    </subcellularLocation>
</comment>
<sequence>MSSPVLSPASSKRPPKLPPKDLLEAEIYIPGIMMPFSSNFNFTTAAEAIAKDRAGRRGVLPTSHREGPRQVDDRPDVYEAILLAPGENKIDVEVDTRLPSAAIFTFHKEDHTLANMLRTRLLKTAHVIFAAYRVPHPLTPNFQLRVQTDGEVTPRDAVVNACQALIKDLGILSREFTKEYELRKMANAANQQQNIGE</sequence>
<feature type="domain" description="DNA-directed RNA polymerase RBP11-like dimerisation" evidence="6">
    <location>
        <begin position="102"/>
        <end position="174"/>
    </location>
</feature>
<keyword evidence="8" id="KW-1185">Reference proteome</keyword>
<dbReference type="PANTHER" id="PTHR13946">
    <property type="entry name" value="DNA-DIRECTED RNA POLYMERASE I,II,III"/>
    <property type="match status" value="1"/>
</dbReference>
<organism evidence="7 8">
    <name type="scientific">Penicillium canariense</name>
    <dbReference type="NCBI Taxonomy" id="189055"/>
    <lineage>
        <taxon>Eukaryota</taxon>
        <taxon>Fungi</taxon>
        <taxon>Dikarya</taxon>
        <taxon>Ascomycota</taxon>
        <taxon>Pezizomycotina</taxon>
        <taxon>Eurotiomycetes</taxon>
        <taxon>Eurotiomycetidae</taxon>
        <taxon>Eurotiales</taxon>
        <taxon>Aspergillaceae</taxon>
        <taxon>Penicillium</taxon>
    </lineage>
</organism>
<reference evidence="7" key="2">
    <citation type="journal article" date="2023" name="IMA Fungus">
        <title>Comparative genomic study of the Penicillium genus elucidates a diverse pangenome and 15 lateral gene transfer events.</title>
        <authorList>
            <person name="Petersen C."/>
            <person name="Sorensen T."/>
            <person name="Nielsen M.R."/>
            <person name="Sondergaard T.E."/>
            <person name="Sorensen J.L."/>
            <person name="Fitzpatrick D.A."/>
            <person name="Frisvad J.C."/>
            <person name="Nielsen K.L."/>
        </authorList>
    </citation>
    <scope>NUCLEOTIDE SEQUENCE</scope>
    <source>
        <strain evidence="7">IBT 26290</strain>
    </source>
</reference>
<keyword evidence="2 7" id="KW-0240">DNA-directed RNA polymerase</keyword>
<dbReference type="InterPro" id="IPR036603">
    <property type="entry name" value="RBP11-like"/>
</dbReference>
<dbReference type="PROSITE" id="PS01154">
    <property type="entry name" value="RNA_POL_L_13KD"/>
    <property type="match status" value="1"/>
</dbReference>
<dbReference type="Proteomes" id="UP001149163">
    <property type="component" value="Unassembled WGS sequence"/>
</dbReference>
<comment type="similarity">
    <text evidence="5">Belongs to the archaeal Rpo11/eukaryotic RPB11/RPC19 RNA polymerase subunit family.</text>
</comment>
<dbReference type="PANTHER" id="PTHR13946:SF16">
    <property type="entry name" value="DNA-DIRECTED RNA POLYMERASE II SUBUNIT RPB11"/>
    <property type="match status" value="1"/>
</dbReference>
<dbReference type="OrthoDB" id="10248581at2759"/>
<evidence type="ECO:0000313" key="7">
    <source>
        <dbReference type="EMBL" id="KAJ5166602.1"/>
    </source>
</evidence>
<dbReference type="SUPFAM" id="SSF55257">
    <property type="entry name" value="RBP11-like subunits of RNA polymerase"/>
    <property type="match status" value="1"/>
</dbReference>
<dbReference type="InterPro" id="IPR008193">
    <property type="entry name" value="RNA_pol_Rpb11_13-16kDa_CS"/>
</dbReference>
<dbReference type="InterPro" id="IPR037685">
    <property type="entry name" value="RBP11"/>
</dbReference>
<dbReference type="GO" id="GO:0046983">
    <property type="term" value="F:protein dimerization activity"/>
    <property type="evidence" value="ECO:0007669"/>
    <property type="project" value="InterPro"/>
</dbReference>
<dbReference type="GO" id="GO:0005665">
    <property type="term" value="C:RNA polymerase II, core complex"/>
    <property type="evidence" value="ECO:0007669"/>
    <property type="project" value="InterPro"/>
</dbReference>
<dbReference type="InterPro" id="IPR009025">
    <property type="entry name" value="RBP11-like_dimer"/>
</dbReference>
<dbReference type="GO" id="GO:0003677">
    <property type="term" value="F:DNA binding"/>
    <property type="evidence" value="ECO:0007669"/>
    <property type="project" value="InterPro"/>
</dbReference>
<evidence type="ECO:0000256" key="2">
    <source>
        <dbReference type="ARBA" id="ARBA00022478"/>
    </source>
</evidence>
<dbReference type="HAMAP" id="MF_00261">
    <property type="entry name" value="RNApol_arch_Rpo11"/>
    <property type="match status" value="1"/>
</dbReference>
<proteinExistence type="inferred from homology"/>
<evidence type="ECO:0000256" key="1">
    <source>
        <dbReference type="ARBA" id="ARBA00004123"/>
    </source>
</evidence>
<dbReference type="GO" id="GO:0003899">
    <property type="term" value="F:DNA-directed RNA polymerase activity"/>
    <property type="evidence" value="ECO:0007669"/>
    <property type="project" value="InterPro"/>
</dbReference>
<evidence type="ECO:0000256" key="3">
    <source>
        <dbReference type="ARBA" id="ARBA00023163"/>
    </source>
</evidence>
<dbReference type="GO" id="GO:0006366">
    <property type="term" value="P:transcription by RNA polymerase II"/>
    <property type="evidence" value="ECO:0007669"/>
    <property type="project" value="InterPro"/>
</dbReference>
<protein>
    <submittedName>
        <fullName evidence="7">DNA-directed RNA polymerase II subunit</fullName>
    </submittedName>
</protein>
<gene>
    <name evidence="7" type="ORF">N7482_005383</name>
</gene>
<dbReference type="InterPro" id="IPR022905">
    <property type="entry name" value="Rpo11-like"/>
</dbReference>
<reference evidence="7" key="1">
    <citation type="submission" date="2022-11" db="EMBL/GenBank/DDBJ databases">
        <authorList>
            <person name="Petersen C."/>
        </authorList>
    </citation>
    <scope>NUCLEOTIDE SEQUENCE</scope>
    <source>
        <strain evidence="7">IBT 26290</strain>
    </source>
</reference>
<dbReference type="GeneID" id="81426684"/>
<evidence type="ECO:0000313" key="8">
    <source>
        <dbReference type="Proteomes" id="UP001149163"/>
    </source>
</evidence>
<keyword evidence="4" id="KW-0539">Nucleus</keyword>
<comment type="caution">
    <text evidence="7">The sequence shown here is derived from an EMBL/GenBank/DDBJ whole genome shotgun (WGS) entry which is preliminary data.</text>
</comment>
<dbReference type="CDD" id="cd06926">
    <property type="entry name" value="RNAP_II_RPB11"/>
    <property type="match status" value="1"/>
</dbReference>
<evidence type="ECO:0000259" key="6">
    <source>
        <dbReference type="Pfam" id="PF13656"/>
    </source>
</evidence>
<dbReference type="RefSeq" id="XP_056543063.1">
    <property type="nucleotide sequence ID" value="XM_056687508.1"/>
</dbReference>
<keyword evidence="3" id="KW-0804">Transcription</keyword>